<evidence type="ECO:0000313" key="2">
    <source>
        <dbReference type="Proteomes" id="UP001430193"/>
    </source>
</evidence>
<organism evidence="1 2">
    <name type="scientific">Dyella mobilis</name>
    <dbReference type="NCBI Taxonomy" id="1849582"/>
    <lineage>
        <taxon>Bacteria</taxon>
        <taxon>Pseudomonadati</taxon>
        <taxon>Pseudomonadota</taxon>
        <taxon>Gammaproteobacteria</taxon>
        <taxon>Lysobacterales</taxon>
        <taxon>Rhodanobacteraceae</taxon>
        <taxon>Dyella</taxon>
    </lineage>
</organism>
<name>A0ABS2KEK7_9GAMM</name>
<gene>
    <name evidence="1" type="ORF">ISS99_04540</name>
</gene>
<dbReference type="Proteomes" id="UP001430193">
    <property type="component" value="Unassembled WGS sequence"/>
</dbReference>
<comment type="caution">
    <text evidence="1">The sequence shown here is derived from an EMBL/GenBank/DDBJ whole genome shotgun (WGS) entry which is preliminary data.</text>
</comment>
<keyword evidence="2" id="KW-1185">Reference proteome</keyword>
<evidence type="ECO:0000313" key="1">
    <source>
        <dbReference type="EMBL" id="MBM7128783.1"/>
    </source>
</evidence>
<proteinExistence type="predicted"/>
<dbReference type="EMBL" id="JADIKF010000035">
    <property type="protein sequence ID" value="MBM7128783.1"/>
    <property type="molecule type" value="Genomic_DNA"/>
</dbReference>
<dbReference type="RefSeq" id="WP_204630398.1">
    <property type="nucleotide sequence ID" value="NZ_BSOC01000006.1"/>
</dbReference>
<accession>A0ABS2KEK7</accession>
<reference evidence="1" key="1">
    <citation type="submission" date="2020-10" db="EMBL/GenBank/DDBJ databases">
        <title>Phylogeny of dyella-like bacteria.</title>
        <authorList>
            <person name="Fu J."/>
        </authorList>
    </citation>
    <scope>NUCLEOTIDE SEQUENCE</scope>
    <source>
        <strain evidence="1">DHON07</strain>
    </source>
</reference>
<sequence>MFDADAVAFLSGKNSLLDSTLRSLCISGIDGEASVEIIFRSRHGADYTTATLKFTEVSEFSFYHSNKFYFYNVEDLKFYISSDGEIYLSLDPYGGSDEISARDKDLIVAKHLQLEIA</sequence>
<protein>
    <submittedName>
        <fullName evidence="1">Uncharacterized protein</fullName>
    </submittedName>
</protein>